<dbReference type="EMBL" id="JBAWTH010000169">
    <property type="protein sequence ID" value="KAL2273953.1"/>
    <property type="molecule type" value="Genomic_DNA"/>
</dbReference>
<protein>
    <submittedName>
        <fullName evidence="1">Uncharacterized protein</fullName>
    </submittedName>
</protein>
<organism evidence="1 2">
    <name type="scientific">Diaporthe vaccinii</name>
    <dbReference type="NCBI Taxonomy" id="105482"/>
    <lineage>
        <taxon>Eukaryota</taxon>
        <taxon>Fungi</taxon>
        <taxon>Dikarya</taxon>
        <taxon>Ascomycota</taxon>
        <taxon>Pezizomycotina</taxon>
        <taxon>Sordariomycetes</taxon>
        <taxon>Sordariomycetidae</taxon>
        <taxon>Diaporthales</taxon>
        <taxon>Diaporthaceae</taxon>
        <taxon>Diaporthe</taxon>
        <taxon>Diaporthe eres species complex</taxon>
    </lineage>
</organism>
<gene>
    <name evidence="1" type="ORF">FJTKL_03749</name>
</gene>
<evidence type="ECO:0000313" key="1">
    <source>
        <dbReference type="EMBL" id="KAL2273953.1"/>
    </source>
</evidence>
<reference evidence="1 2" key="1">
    <citation type="submission" date="2024-03" db="EMBL/GenBank/DDBJ databases">
        <title>A high-quality draft genome sequence of Diaporthe vaccinii, a causative agent of upright dieback and viscid rot disease in cranberry plants.</title>
        <authorList>
            <person name="Sarrasin M."/>
            <person name="Lang B.F."/>
            <person name="Burger G."/>
        </authorList>
    </citation>
    <scope>NUCLEOTIDE SEQUENCE [LARGE SCALE GENOMIC DNA]</scope>
    <source>
        <strain evidence="1 2">IS7</strain>
    </source>
</reference>
<comment type="caution">
    <text evidence="1">The sequence shown here is derived from an EMBL/GenBank/DDBJ whole genome shotgun (WGS) entry which is preliminary data.</text>
</comment>
<name>A0ABR4DUD1_9PEZI</name>
<proteinExistence type="predicted"/>
<keyword evidence="2" id="KW-1185">Reference proteome</keyword>
<evidence type="ECO:0000313" key="2">
    <source>
        <dbReference type="Proteomes" id="UP001600888"/>
    </source>
</evidence>
<accession>A0ABR4DUD1</accession>
<sequence length="190" mass="21822">MDSTATNSPLQTHFWILSTKDYDASPELASVGYLLYNCYYQHVHTYPFIRRLQDHISYYLHSATSSRMWEREARFGAFTIAIPVESLRLNFLSLRERRGPANERADIALHAAFTPQLTSVIDEVLQEQCSIYAPGCFEWFGRILHSGGNREGSLDGHSKAPRRGSIVVFTEHQKFPSSFRTFQRRQTNTG</sequence>
<dbReference type="Proteomes" id="UP001600888">
    <property type="component" value="Unassembled WGS sequence"/>
</dbReference>